<protein>
    <submittedName>
        <fullName evidence="17">Cadmium-translocating P-type ATPase</fullName>
    </submittedName>
</protein>
<dbReference type="Pfam" id="PF12156">
    <property type="entry name" value="ATPase-cat_bd"/>
    <property type="match status" value="1"/>
</dbReference>
<dbReference type="InterPro" id="IPR023299">
    <property type="entry name" value="ATPase_P-typ_cyto_dom_N"/>
</dbReference>
<dbReference type="CDD" id="cd00371">
    <property type="entry name" value="HMA"/>
    <property type="match status" value="1"/>
</dbReference>
<dbReference type="InterPro" id="IPR023214">
    <property type="entry name" value="HAD_sf"/>
</dbReference>
<evidence type="ECO:0000256" key="4">
    <source>
        <dbReference type="ARBA" id="ARBA00022475"/>
    </source>
</evidence>
<evidence type="ECO:0000259" key="16">
    <source>
        <dbReference type="PROSITE" id="PS50846"/>
    </source>
</evidence>
<keyword evidence="8 15" id="KW-0547">Nucleotide-binding</keyword>
<feature type="transmembrane region" description="Helical" evidence="15">
    <location>
        <begin position="276"/>
        <end position="294"/>
    </location>
</feature>
<dbReference type="InterPro" id="IPR008250">
    <property type="entry name" value="ATPase_P-typ_transduc_dom_A_sf"/>
</dbReference>
<gene>
    <name evidence="17" type="primary">cadA</name>
    <name evidence="17" type="ORF">KGQ91_06480</name>
</gene>
<evidence type="ECO:0000256" key="9">
    <source>
        <dbReference type="ARBA" id="ARBA00022840"/>
    </source>
</evidence>
<dbReference type="Pfam" id="PF00122">
    <property type="entry name" value="E1-E2_ATPase"/>
    <property type="match status" value="1"/>
</dbReference>
<evidence type="ECO:0000256" key="8">
    <source>
        <dbReference type="ARBA" id="ARBA00022741"/>
    </source>
</evidence>
<dbReference type="InterPro" id="IPR023298">
    <property type="entry name" value="ATPase_P-typ_TM_dom_sf"/>
</dbReference>
<dbReference type="PROSITE" id="PS01047">
    <property type="entry name" value="HMA_1"/>
    <property type="match status" value="1"/>
</dbReference>
<dbReference type="PANTHER" id="PTHR43520:SF5">
    <property type="entry name" value="CATION-TRANSPORTING P-TYPE ATPASE-RELATED"/>
    <property type="match status" value="1"/>
</dbReference>
<dbReference type="PROSITE" id="PS01229">
    <property type="entry name" value="COF_2"/>
    <property type="match status" value="1"/>
</dbReference>
<evidence type="ECO:0000313" key="18">
    <source>
        <dbReference type="Proteomes" id="UP001319883"/>
    </source>
</evidence>
<evidence type="ECO:0000256" key="14">
    <source>
        <dbReference type="ARBA" id="ARBA00023136"/>
    </source>
</evidence>
<feature type="transmembrane region" description="Helical" evidence="15">
    <location>
        <begin position="457"/>
        <end position="480"/>
    </location>
</feature>
<dbReference type="SUPFAM" id="SSF81660">
    <property type="entry name" value="Metal cation-transporting ATPase, ATP-binding domain N"/>
    <property type="match status" value="1"/>
</dbReference>
<accession>A0ABS7WYB3</accession>
<feature type="transmembrane region" description="Helical" evidence="15">
    <location>
        <begin position="249"/>
        <end position="270"/>
    </location>
</feature>
<evidence type="ECO:0000256" key="13">
    <source>
        <dbReference type="ARBA" id="ARBA00023065"/>
    </source>
</evidence>
<evidence type="ECO:0000256" key="5">
    <source>
        <dbReference type="ARBA" id="ARBA00022553"/>
    </source>
</evidence>
<dbReference type="Pfam" id="PF00702">
    <property type="entry name" value="Hydrolase"/>
    <property type="match status" value="1"/>
</dbReference>
<evidence type="ECO:0000256" key="2">
    <source>
        <dbReference type="ARBA" id="ARBA00006024"/>
    </source>
</evidence>
<dbReference type="NCBIfam" id="TIGR01525">
    <property type="entry name" value="ATPase-IB_hvy"/>
    <property type="match status" value="1"/>
</dbReference>
<feature type="transmembrane region" description="Helical" evidence="15">
    <location>
        <begin position="756"/>
        <end position="772"/>
    </location>
</feature>
<comment type="caution">
    <text evidence="17">The sequence shown here is derived from an EMBL/GenBank/DDBJ whole genome shotgun (WGS) entry which is preliminary data.</text>
</comment>
<dbReference type="RefSeq" id="WP_224420588.1">
    <property type="nucleotide sequence ID" value="NZ_JAGXFD010000001.1"/>
</dbReference>
<evidence type="ECO:0000256" key="12">
    <source>
        <dbReference type="ARBA" id="ARBA00022989"/>
    </source>
</evidence>
<dbReference type="SUPFAM" id="SSF81665">
    <property type="entry name" value="Calcium ATPase, transmembrane domain M"/>
    <property type="match status" value="1"/>
</dbReference>
<sequence>MTRAAATPCFHCGAPVPAGAPWRVHVDDTPRPLCCPGCEAVARAIVAGGLDGYYRFRTRLPERPDTGRRARPETWRVFDDPELQADFLHPLDAERAAVTLAVEGITCAACAWLIEHRLNALDGVTRSAVNLSHHRLYLEWDRRHLALSRILAELASIGYPAQPYVPDAAQQHQQHEERRAARRLIVAAIAMMQVMMFSIPHYIAGDGGMSAHFQALFNALSLALATLVVGYCARPFLRGAWRDLRSRHLGMDVPVTLAILGAYLASAYGVATGGPVYFDSVTMFTALLLGSRYLEMRARHRHGRSGNALAGVLPRSALRLDAAGREQVVPATRLVAGDRIRVLPGEGVPVDGVILDGASSLDEALLTGESQPVPRGPGEAVTGGSLNLDAALTVRVTHAARTSRATEILALTDRAFSERPRLLDTAARLAHRFVIGVLLIALGVALAWLAIDPSRALWVTISVLVVTCPCALALAMPAALSACHGRLRRRGVLLTRADAIEHLADATRVIFDKTGTLTRGRPRLAETHPLAAGLDAARARALAAALEAHSEHPIAHAFAPYRVPGITACNVTRQAMGSLSGEVAGRALRLGRADAVMSAPPAPPPGDGQWLLLAEATTPLAWFRLDDTLRDGAEQAVAALREAGLAVELLSGDDTPAVAALARRLSVTDWQARATPEAKLAHVQALQATGERVIMVGDGINDAPVLAAADVSLAMNEATDLARTRADGVLLAPRLGRLAEAVTLARRTRRLIRQNLAWALGYNLCALPLAATGLVPPWAAALGMAGSSLVVVGNALRLGRGVPTPLSDPEEAAS</sequence>
<dbReference type="InterPro" id="IPR018303">
    <property type="entry name" value="ATPase_P-typ_P_site"/>
</dbReference>
<dbReference type="SUPFAM" id="SSF56784">
    <property type="entry name" value="HAD-like"/>
    <property type="match status" value="1"/>
</dbReference>
<evidence type="ECO:0000256" key="3">
    <source>
        <dbReference type="ARBA" id="ARBA00022448"/>
    </source>
</evidence>
<keyword evidence="11" id="KW-1278">Translocase</keyword>
<keyword evidence="7 15" id="KW-0479">Metal-binding</keyword>
<dbReference type="InterPro" id="IPR021993">
    <property type="entry name" value="ATPase-cat-bd"/>
</dbReference>
<dbReference type="InterPro" id="IPR027256">
    <property type="entry name" value="P-typ_ATPase_IB"/>
</dbReference>
<feature type="transmembrane region" description="Helical" evidence="15">
    <location>
        <begin position="184"/>
        <end position="203"/>
    </location>
</feature>
<keyword evidence="12 15" id="KW-1133">Transmembrane helix</keyword>
<dbReference type="PRINTS" id="PR00120">
    <property type="entry name" value="HATPASE"/>
</dbReference>
<dbReference type="InterPro" id="IPR001757">
    <property type="entry name" value="P_typ_ATPase"/>
</dbReference>
<name>A0ABS7WYB3_9GAMM</name>
<feature type="transmembrane region" description="Helical" evidence="15">
    <location>
        <begin position="215"/>
        <end position="237"/>
    </location>
</feature>
<evidence type="ECO:0000256" key="15">
    <source>
        <dbReference type="RuleBase" id="RU362081"/>
    </source>
</evidence>
<keyword evidence="3" id="KW-0813">Transport</keyword>
<evidence type="ECO:0000256" key="6">
    <source>
        <dbReference type="ARBA" id="ARBA00022692"/>
    </source>
</evidence>
<keyword evidence="18" id="KW-1185">Reference proteome</keyword>
<evidence type="ECO:0000313" key="17">
    <source>
        <dbReference type="EMBL" id="MBZ9567330.1"/>
    </source>
</evidence>
<dbReference type="PROSITE" id="PS50846">
    <property type="entry name" value="HMA_2"/>
    <property type="match status" value="1"/>
</dbReference>
<dbReference type="NCBIfam" id="TIGR01512">
    <property type="entry name" value="ATPase-IB2_Cd"/>
    <property type="match status" value="1"/>
</dbReference>
<keyword evidence="9 15" id="KW-0067">ATP-binding</keyword>
<evidence type="ECO:0000256" key="1">
    <source>
        <dbReference type="ARBA" id="ARBA00004651"/>
    </source>
</evidence>
<dbReference type="InterPro" id="IPR017969">
    <property type="entry name" value="Heavy-metal-associated_CS"/>
</dbReference>
<keyword evidence="5" id="KW-0597">Phosphoprotein</keyword>
<keyword evidence="4 15" id="KW-1003">Cell membrane</keyword>
<dbReference type="Gene3D" id="3.40.1110.10">
    <property type="entry name" value="Calcium-transporting ATPase, cytoplasmic domain N"/>
    <property type="match status" value="1"/>
</dbReference>
<keyword evidence="14 15" id="KW-0472">Membrane</keyword>
<dbReference type="NCBIfam" id="TIGR01511">
    <property type="entry name" value="ATPase-IB1_Cu"/>
    <property type="match status" value="1"/>
</dbReference>
<comment type="subcellular location">
    <subcellularLocation>
        <location evidence="1">Cell membrane</location>
        <topology evidence="1">Multi-pass membrane protein</topology>
    </subcellularLocation>
</comment>
<feature type="domain" description="HMA" evidence="16">
    <location>
        <begin position="96"/>
        <end position="162"/>
    </location>
</feature>
<keyword evidence="13" id="KW-0406">Ion transport</keyword>
<dbReference type="InterPro" id="IPR006121">
    <property type="entry name" value="HMA_dom"/>
</dbReference>
<organism evidence="17 18">
    <name type="scientific">Modicisalibacter tunisiensis</name>
    <dbReference type="NCBI Taxonomy" id="390637"/>
    <lineage>
        <taxon>Bacteria</taxon>
        <taxon>Pseudomonadati</taxon>
        <taxon>Pseudomonadota</taxon>
        <taxon>Gammaproteobacteria</taxon>
        <taxon>Oceanospirillales</taxon>
        <taxon>Halomonadaceae</taxon>
        <taxon>Modicisalibacter</taxon>
    </lineage>
</organism>
<evidence type="ECO:0000256" key="10">
    <source>
        <dbReference type="ARBA" id="ARBA00022842"/>
    </source>
</evidence>
<dbReference type="SUPFAM" id="SSF81653">
    <property type="entry name" value="Calcium ATPase, transduction domain A"/>
    <property type="match status" value="1"/>
</dbReference>
<dbReference type="Gene3D" id="3.30.70.100">
    <property type="match status" value="1"/>
</dbReference>
<dbReference type="InterPro" id="IPR036412">
    <property type="entry name" value="HAD-like_sf"/>
</dbReference>
<dbReference type="InterPro" id="IPR059000">
    <property type="entry name" value="ATPase_P-type_domA"/>
</dbReference>
<dbReference type="Pfam" id="PF00403">
    <property type="entry name" value="HMA"/>
    <property type="match status" value="1"/>
</dbReference>
<dbReference type="Proteomes" id="UP001319883">
    <property type="component" value="Unassembled WGS sequence"/>
</dbReference>
<dbReference type="NCBIfam" id="TIGR01494">
    <property type="entry name" value="ATPase_P-type"/>
    <property type="match status" value="2"/>
</dbReference>
<dbReference type="Gene3D" id="2.70.150.10">
    <property type="entry name" value="Calcium-transporting ATPase, cytoplasmic transduction domain A"/>
    <property type="match status" value="1"/>
</dbReference>
<dbReference type="InterPro" id="IPR036163">
    <property type="entry name" value="HMA_dom_sf"/>
</dbReference>
<dbReference type="SUPFAM" id="SSF55008">
    <property type="entry name" value="HMA, heavy metal-associated domain"/>
    <property type="match status" value="1"/>
</dbReference>
<evidence type="ECO:0000256" key="11">
    <source>
        <dbReference type="ARBA" id="ARBA00022967"/>
    </source>
</evidence>
<comment type="similarity">
    <text evidence="2 15">Belongs to the cation transport ATPase (P-type) (TC 3.A.3) family. Type IB subfamily.</text>
</comment>
<dbReference type="EMBL" id="JAGXFD010000001">
    <property type="protein sequence ID" value="MBZ9567330.1"/>
    <property type="molecule type" value="Genomic_DNA"/>
</dbReference>
<proteinExistence type="inferred from homology"/>
<dbReference type="PROSITE" id="PS00154">
    <property type="entry name" value="ATPASE_E1_E2"/>
    <property type="match status" value="1"/>
</dbReference>
<keyword evidence="10" id="KW-0460">Magnesium</keyword>
<feature type="transmembrane region" description="Helical" evidence="15">
    <location>
        <begin position="429"/>
        <end position="451"/>
    </location>
</feature>
<dbReference type="Gene3D" id="3.40.50.1000">
    <property type="entry name" value="HAD superfamily/HAD-like"/>
    <property type="match status" value="1"/>
</dbReference>
<evidence type="ECO:0000256" key="7">
    <source>
        <dbReference type="ARBA" id="ARBA00022723"/>
    </source>
</evidence>
<dbReference type="PRINTS" id="PR00119">
    <property type="entry name" value="CATATPASE"/>
</dbReference>
<reference evidence="17 18" key="1">
    <citation type="submission" date="2021-05" db="EMBL/GenBank/DDBJ databases">
        <title>Petroleum and Energy Research Collection (APPE): ex situ preservation of microbial diversity associated with the oil industry and exploitation of its biotechnological potential.</title>
        <authorList>
            <person name="Paixao C.T.M."/>
            <person name="Gomes M.B."/>
            <person name="Oliveira V.M."/>
        </authorList>
    </citation>
    <scope>NUCLEOTIDE SEQUENCE [LARGE SCALE GENOMIC DNA]</scope>
    <source>
        <strain evidence="17 18">LIT2</strain>
    </source>
</reference>
<dbReference type="CDD" id="cd02079">
    <property type="entry name" value="P-type_ATPase_HM"/>
    <property type="match status" value="1"/>
</dbReference>
<keyword evidence="6 15" id="KW-0812">Transmembrane</keyword>
<dbReference type="PANTHER" id="PTHR43520">
    <property type="entry name" value="ATP7, ISOFORM B"/>
    <property type="match status" value="1"/>
</dbReference>